<comment type="caution">
    <text evidence="1">The sequence shown here is derived from an EMBL/GenBank/DDBJ whole genome shotgun (WGS) entry which is preliminary data.</text>
</comment>
<sequence>MAKFLPIIGEAYTTVESGILIGCAGVFKVFGDDKAASEFVDCAGKSWREYSETSALAAPINAIIHDSKGHHKKAMKIRDSYLNAASSCADGIPVVGHAKGLVHYAMGDVQKGHKSMEASTRNVAVLGAGLATGGLGAGVAIGAVAGISAGVAYDATATIVDDAVNGEDSTLHGSIALIRPDRMNPNELVGVLIGIVGDGLTGAGGAEWGKNIRIKRSLQNAYKNSQDLRQTGIDHKTATKLTMEAAEASKKAKGALKKQVKYATSEVVDSATGQKGVGHSGRYNKQMRMENYESFGYKSKTAAKKAKVYGEPSHLQTRYENVQQVNSKPQAACAEHPAFDQMANKNPNYNPRNVTTATVYKNKNNFSTAQRCKNCHAYGPGMGNVVTDCIPNRTPVPTPGYEARGARFTLVGIAVNNDDEYETDSD</sequence>
<dbReference type="Proteomes" id="UP000324222">
    <property type="component" value="Unassembled WGS sequence"/>
</dbReference>
<dbReference type="PANTHER" id="PTHR34494:SF1">
    <property type="entry name" value="PROTEIN CBG25024"/>
    <property type="match status" value="1"/>
</dbReference>
<dbReference type="EMBL" id="VSRR010003748">
    <property type="protein sequence ID" value="MPC37322.1"/>
    <property type="molecule type" value="Genomic_DNA"/>
</dbReference>
<evidence type="ECO:0000313" key="2">
    <source>
        <dbReference type="Proteomes" id="UP000324222"/>
    </source>
</evidence>
<gene>
    <name evidence="1" type="ORF">E2C01_030796</name>
</gene>
<name>A0A5B7ESU2_PORTR</name>
<reference evidence="1 2" key="1">
    <citation type="submission" date="2019-05" db="EMBL/GenBank/DDBJ databases">
        <title>Another draft genome of Portunus trituberculatus and its Hox gene families provides insights of decapod evolution.</title>
        <authorList>
            <person name="Jeong J.-H."/>
            <person name="Song I."/>
            <person name="Kim S."/>
            <person name="Choi T."/>
            <person name="Kim D."/>
            <person name="Ryu S."/>
            <person name="Kim W."/>
        </authorList>
    </citation>
    <scope>NUCLEOTIDE SEQUENCE [LARGE SCALE GENOMIC DNA]</scope>
    <source>
        <tissue evidence="1">Muscle</tissue>
    </source>
</reference>
<proteinExistence type="predicted"/>
<protein>
    <submittedName>
        <fullName evidence="1">Uncharacterized protein</fullName>
    </submittedName>
</protein>
<evidence type="ECO:0000313" key="1">
    <source>
        <dbReference type="EMBL" id="MPC37322.1"/>
    </source>
</evidence>
<organism evidence="1 2">
    <name type="scientific">Portunus trituberculatus</name>
    <name type="common">Swimming crab</name>
    <name type="synonym">Neptunus trituberculatus</name>
    <dbReference type="NCBI Taxonomy" id="210409"/>
    <lineage>
        <taxon>Eukaryota</taxon>
        <taxon>Metazoa</taxon>
        <taxon>Ecdysozoa</taxon>
        <taxon>Arthropoda</taxon>
        <taxon>Crustacea</taxon>
        <taxon>Multicrustacea</taxon>
        <taxon>Malacostraca</taxon>
        <taxon>Eumalacostraca</taxon>
        <taxon>Eucarida</taxon>
        <taxon>Decapoda</taxon>
        <taxon>Pleocyemata</taxon>
        <taxon>Brachyura</taxon>
        <taxon>Eubrachyura</taxon>
        <taxon>Portunoidea</taxon>
        <taxon>Portunidae</taxon>
        <taxon>Portuninae</taxon>
        <taxon>Portunus</taxon>
    </lineage>
</organism>
<dbReference type="OrthoDB" id="6162903at2759"/>
<accession>A0A5B7ESU2</accession>
<dbReference type="AlphaFoldDB" id="A0A5B7ESU2"/>
<keyword evidence="2" id="KW-1185">Reference proteome</keyword>
<dbReference type="PANTHER" id="PTHR34494">
    <property type="entry name" value="PROTEIN CBG25024"/>
    <property type="match status" value="1"/>
</dbReference>